<feature type="region of interest" description="Disordered" evidence="1">
    <location>
        <begin position="1"/>
        <end position="63"/>
    </location>
</feature>
<proteinExistence type="predicted"/>
<feature type="compositionally biased region" description="Polar residues" evidence="1">
    <location>
        <begin position="144"/>
        <end position="158"/>
    </location>
</feature>
<protein>
    <submittedName>
        <fullName evidence="2">Uncharacterized protein</fullName>
    </submittedName>
</protein>
<evidence type="ECO:0000313" key="3">
    <source>
        <dbReference type="Proteomes" id="UP000053660"/>
    </source>
</evidence>
<feature type="compositionally biased region" description="Polar residues" evidence="1">
    <location>
        <begin position="10"/>
        <end position="30"/>
    </location>
</feature>
<dbReference type="Proteomes" id="UP000053660">
    <property type="component" value="Unassembled WGS sequence"/>
</dbReference>
<gene>
    <name evidence="2" type="ORF">OESDEN_05254</name>
</gene>
<dbReference type="AlphaFoldDB" id="A0A0B1TFC6"/>
<reference evidence="2 3" key="1">
    <citation type="submission" date="2014-03" db="EMBL/GenBank/DDBJ databases">
        <title>Draft genome of the hookworm Oesophagostomum dentatum.</title>
        <authorList>
            <person name="Mitreva M."/>
        </authorList>
    </citation>
    <scope>NUCLEOTIDE SEQUENCE [LARGE SCALE GENOMIC DNA]</scope>
    <source>
        <strain evidence="2 3">OD-Hann</strain>
    </source>
</reference>
<evidence type="ECO:0000313" key="2">
    <source>
        <dbReference type="EMBL" id="KHJ94811.1"/>
    </source>
</evidence>
<dbReference type="OrthoDB" id="5872355at2759"/>
<feature type="non-terminal residue" evidence="2">
    <location>
        <position position="1"/>
    </location>
</feature>
<keyword evidence="3" id="KW-1185">Reference proteome</keyword>
<feature type="region of interest" description="Disordered" evidence="1">
    <location>
        <begin position="75"/>
        <end position="216"/>
    </location>
</feature>
<sequence>SISAQHRHQSLSSGPGPSNATPSNYGSGSHTQKRHSIDGQSSQHARPHPTTQPPHKARAGKWPWSELLRNPCVFSETASVPLPDPRLSRESPSRTISSHLPLPPFVSADRQPRPVSGEWRKRSSGSATSTDGIHVTPQRRASGGSVTATAIRPLTTSLSEERPPHSHGPFSGHPVAPTHATVSRSSSSSGASGGLDSDAQLSPDAAPLPPPPPSALDLLCEPDDVPILADAWTGVCLLSQIQFYFKLRVLATSYTLPFV</sequence>
<accession>A0A0B1TFC6</accession>
<dbReference type="EMBL" id="KN550191">
    <property type="protein sequence ID" value="KHJ94811.1"/>
    <property type="molecule type" value="Genomic_DNA"/>
</dbReference>
<evidence type="ECO:0000256" key="1">
    <source>
        <dbReference type="SAM" id="MobiDB-lite"/>
    </source>
</evidence>
<organism evidence="2 3">
    <name type="scientific">Oesophagostomum dentatum</name>
    <name type="common">Nodular worm</name>
    <dbReference type="NCBI Taxonomy" id="61180"/>
    <lineage>
        <taxon>Eukaryota</taxon>
        <taxon>Metazoa</taxon>
        <taxon>Ecdysozoa</taxon>
        <taxon>Nematoda</taxon>
        <taxon>Chromadorea</taxon>
        <taxon>Rhabditida</taxon>
        <taxon>Rhabditina</taxon>
        <taxon>Rhabditomorpha</taxon>
        <taxon>Strongyloidea</taxon>
        <taxon>Strongylidae</taxon>
        <taxon>Oesophagostomum</taxon>
    </lineage>
</organism>
<name>A0A0B1TFC6_OESDE</name>
<feature type="compositionally biased region" description="Low complexity" evidence="1">
    <location>
        <begin position="183"/>
        <end position="205"/>
    </location>
</feature>